<dbReference type="RefSeq" id="WP_129483155.1">
    <property type="nucleotide sequence ID" value="NZ_CP099397.1"/>
</dbReference>
<feature type="transmembrane region" description="Helical" evidence="1">
    <location>
        <begin position="55"/>
        <end position="77"/>
    </location>
</feature>
<dbReference type="EMBL" id="CP099397">
    <property type="protein sequence ID" value="USR41298.1"/>
    <property type="molecule type" value="Genomic_DNA"/>
</dbReference>
<dbReference type="GeneID" id="300080837"/>
<proteinExistence type="predicted"/>
<accession>A0ABY5ACC4</accession>
<keyword evidence="1" id="KW-1133">Transmembrane helix</keyword>
<keyword evidence="3" id="KW-1185">Reference proteome</keyword>
<evidence type="ECO:0000256" key="1">
    <source>
        <dbReference type="SAM" id="Phobius"/>
    </source>
</evidence>
<evidence type="ECO:0000313" key="2">
    <source>
        <dbReference type="EMBL" id="USR41298.1"/>
    </source>
</evidence>
<dbReference type="Proteomes" id="UP001054897">
    <property type="component" value="Chromosome"/>
</dbReference>
<keyword evidence="1" id="KW-0472">Membrane</keyword>
<name>A0ABY5ACC4_9GAMM</name>
<sequence>MALPLCVYVDQATNALVAAGEFTGECTGYVLITPAEWAGSITIAELFAMPDGVQLAAAFATFFGLVFGPAAIAHLVGRVSGFFDHDKEEL</sequence>
<reference evidence="2" key="1">
    <citation type="submission" date="2022-06" db="EMBL/GenBank/DDBJ databases">
        <title>Complete genome of Pseudomonas hydrolytica DSWY01T.</title>
        <authorList>
            <person name="Jung J."/>
            <person name="Jeon C.O."/>
        </authorList>
    </citation>
    <scope>NUCLEOTIDE SEQUENCE</scope>
    <source>
        <strain evidence="2">DSWY01</strain>
    </source>
</reference>
<gene>
    <name evidence="2" type="ORF">L1F06_007650</name>
</gene>
<protein>
    <submittedName>
        <fullName evidence="2">Uncharacterized protein</fullName>
    </submittedName>
</protein>
<evidence type="ECO:0000313" key="3">
    <source>
        <dbReference type="Proteomes" id="UP001054897"/>
    </source>
</evidence>
<organism evidence="2 3">
    <name type="scientific">Ectopseudomonas hydrolytica</name>
    <dbReference type="NCBI Taxonomy" id="2493633"/>
    <lineage>
        <taxon>Bacteria</taxon>
        <taxon>Pseudomonadati</taxon>
        <taxon>Pseudomonadota</taxon>
        <taxon>Gammaproteobacteria</taxon>
        <taxon>Pseudomonadales</taxon>
        <taxon>Pseudomonadaceae</taxon>
        <taxon>Ectopseudomonas</taxon>
    </lineage>
</organism>
<keyword evidence="1" id="KW-0812">Transmembrane</keyword>